<dbReference type="CDD" id="cd10283">
    <property type="entry name" value="MnuA_DNase1-like"/>
    <property type="match status" value="1"/>
</dbReference>
<dbReference type="Gene3D" id="2.60.40.10">
    <property type="entry name" value="Immunoglobulins"/>
    <property type="match status" value="2"/>
</dbReference>
<dbReference type="NCBIfam" id="NF033681">
    <property type="entry name" value="ExeM_NucH_DNase"/>
    <property type="match status" value="1"/>
</dbReference>
<dbReference type="OrthoDB" id="1016457at2"/>
<dbReference type="SUPFAM" id="SSF56219">
    <property type="entry name" value="DNase I-like"/>
    <property type="match status" value="1"/>
</dbReference>
<keyword evidence="5" id="KW-0540">Nuclease</keyword>
<dbReference type="InterPro" id="IPR047971">
    <property type="entry name" value="ExeM-like"/>
</dbReference>
<proteinExistence type="predicted"/>
<dbReference type="Pfam" id="PF02872">
    <property type="entry name" value="5_nucleotid_C"/>
    <property type="match status" value="1"/>
</dbReference>
<keyword evidence="1 3" id="KW-0732">Signal</keyword>
<dbReference type="RefSeq" id="WP_123227281.1">
    <property type="nucleotide sequence ID" value="NZ_RJSE01000007.1"/>
</dbReference>
<dbReference type="Pfam" id="PF16640">
    <property type="entry name" value="Big_3_5"/>
    <property type="match status" value="1"/>
</dbReference>
<dbReference type="GO" id="GO:0016787">
    <property type="term" value="F:hydrolase activity"/>
    <property type="evidence" value="ECO:0007669"/>
    <property type="project" value="InterPro"/>
</dbReference>
<dbReference type="GO" id="GO:0005975">
    <property type="term" value="P:carbohydrate metabolic process"/>
    <property type="evidence" value="ECO:0007669"/>
    <property type="project" value="UniProtKB-ARBA"/>
</dbReference>
<dbReference type="Gene3D" id="3.60.10.10">
    <property type="entry name" value="Endonuclease/exonuclease/phosphatase"/>
    <property type="match status" value="1"/>
</dbReference>
<dbReference type="EMBL" id="RJSE01000007">
    <property type="protein sequence ID" value="RNL61986.1"/>
    <property type="molecule type" value="Genomic_DNA"/>
</dbReference>
<organism evidence="5 6">
    <name type="scientific">Nocardioides marmoriginsengisoli</name>
    <dbReference type="NCBI Taxonomy" id="661483"/>
    <lineage>
        <taxon>Bacteria</taxon>
        <taxon>Bacillati</taxon>
        <taxon>Actinomycetota</taxon>
        <taxon>Actinomycetes</taxon>
        <taxon>Propionibacteriales</taxon>
        <taxon>Nocardioidaceae</taxon>
        <taxon>Nocardioides</taxon>
    </lineage>
</organism>
<dbReference type="InterPro" id="IPR032109">
    <property type="entry name" value="Big_3_5"/>
</dbReference>
<dbReference type="CDD" id="cd04486">
    <property type="entry name" value="YhcR_OBF_like"/>
    <property type="match status" value="1"/>
</dbReference>
<evidence type="ECO:0000259" key="4">
    <source>
        <dbReference type="PROSITE" id="PS51841"/>
    </source>
</evidence>
<dbReference type="Proteomes" id="UP000267128">
    <property type="component" value="Unassembled WGS sequence"/>
</dbReference>
<keyword evidence="6" id="KW-1185">Reference proteome</keyword>
<dbReference type="SUPFAM" id="SSF56300">
    <property type="entry name" value="Metallo-dependent phosphatases"/>
    <property type="match status" value="1"/>
</dbReference>
<dbReference type="GO" id="GO:0009166">
    <property type="term" value="P:nucleotide catabolic process"/>
    <property type="evidence" value="ECO:0007669"/>
    <property type="project" value="InterPro"/>
</dbReference>
<dbReference type="InterPro" id="IPR036691">
    <property type="entry name" value="Endo/exonu/phosph_ase_sf"/>
</dbReference>
<keyword evidence="5" id="KW-0378">Hydrolase</keyword>
<dbReference type="InterPro" id="IPR004843">
    <property type="entry name" value="Calcineurin-like_PHP"/>
</dbReference>
<keyword evidence="5" id="KW-0255">Endonuclease</keyword>
<feature type="region of interest" description="Disordered" evidence="2">
    <location>
        <begin position="180"/>
        <end position="221"/>
    </location>
</feature>
<dbReference type="InterPro" id="IPR013783">
    <property type="entry name" value="Ig-like_fold"/>
</dbReference>
<evidence type="ECO:0000256" key="3">
    <source>
        <dbReference type="SAM" id="SignalP"/>
    </source>
</evidence>
<dbReference type="InterPro" id="IPR005135">
    <property type="entry name" value="Endo/exonuclease/phosphatase"/>
</dbReference>
<evidence type="ECO:0000256" key="2">
    <source>
        <dbReference type="SAM" id="MobiDB-lite"/>
    </source>
</evidence>
<dbReference type="Gene3D" id="3.60.21.10">
    <property type="match status" value="1"/>
</dbReference>
<feature type="chain" id="PRO_5018226742" evidence="3">
    <location>
        <begin position="37"/>
        <end position="1664"/>
    </location>
</feature>
<feature type="domain" description="LTD" evidence="4">
    <location>
        <begin position="32"/>
        <end position="165"/>
    </location>
</feature>
<name>A0A3N0CG47_9ACTN</name>
<dbReference type="PANTHER" id="PTHR42834">
    <property type="entry name" value="ENDONUCLEASE/EXONUCLEASE/PHOSPHATASE FAMILY PROTEIN (AFU_ORTHOLOGUE AFUA_3G09210)"/>
    <property type="match status" value="1"/>
</dbReference>
<feature type="signal peptide" evidence="3">
    <location>
        <begin position="1"/>
        <end position="36"/>
    </location>
</feature>
<dbReference type="Pfam" id="PF00149">
    <property type="entry name" value="Metallophos"/>
    <property type="match status" value="1"/>
</dbReference>
<dbReference type="SUPFAM" id="SSF55816">
    <property type="entry name" value="5'-nucleotidase (syn. UDP-sugar hydrolase), C-terminal domain"/>
    <property type="match status" value="1"/>
</dbReference>
<dbReference type="InterPro" id="IPR029052">
    <property type="entry name" value="Metallo-depent_PP-like"/>
</dbReference>
<evidence type="ECO:0000313" key="5">
    <source>
        <dbReference type="EMBL" id="RNL61986.1"/>
    </source>
</evidence>
<sequence>MAISVLGAKRGLRAALLPVVLAVVAAPLAIAAPAQAAATHLVISEAYGGGGNAGAPYTNDFVELYNPTNAAIDLTGMSIQYRSATNTGTGVHVLSGSIAAHSHFLVAEGGGAVGEALPNPDLTGSLNMSATNGTVFLASTVSAVTLVPGTSTANAAVVDLVGFGSSNTFETTAAGVLSNTTAASRNADRDDNDNNSTDFTVGAPDPQNSGAEPVDPGPGVEKTIEEVQGSGSASPLAGIKVITKGVVTASYPTGGFKGFYLQTPGTGGELDLGEHTTSNAVFVYAGSIPAGSYPALGSYVQVTGTVSEFNGLTEISPGAAANISTLPDAVTAPTPASATWPGGAAQRESLEGMLYEPTGPWTVSEVYNLNTFGEIELARGSAPLRTPTDVARPKTPAAAAVAAQNAAKALTLDDGSTANYLTTAKDVPLPWITASSSVRVGAPVTFTKPVIVDYRNDAWKIQPTAQLDAADTQDVRPVTFADTRTSKPDPVEGQLKVASFNVLNYFTETAADWTGAAAGNTCTSYKDRAGVPVAVDTCSGDGPRGAWDQANRQRQQDKIVKAINALGADTVSLEEIENSAKYGADRDAALSTLVDALNADAGGDVWTFVPSPNAAQRPAVADEDVIRTAFIYKNAKVAPVGPSRILTGAAAFNNAREPLAQVFKPKNGTLNQQFLVVVNHFKSKGSGTGADADQGDGQGASNASRVNQAKALVDWVGQLRTSTATKRVFLTGDFNSYTQEDPMKVLYDAGYTDIGSTLANEYTYVFDGAVGSLDHVLGNADAMTSVQGASVWNINSVESVAYEYSRRNYNATDFYVANPYRSSDHDPLVVGFDNPAANDDTVPLNLLNINDFHGRIDANTNAFATTVEQLREAGGEDNTLFMAAGDNIGASLFASASADDNPTIDVLNALGMDAASVGNHEFDKGFTDLTGHVTDRADWKYLGANVYEKGTQTPALPEYEVITKGGLKVGVIGAVTQETPSLVTPGGISTLDFGDPVAAVNRVASQLTDGNEANGEADVLVAEFHAGAGEGAPDGATFEEELASGGEFAHIVNDLTPKVAAIFTGHTHKQYAWDAPIPGQAGKTRPIMQTGEYGNNVGQIRLLVDKNTHAVSSYSQAIVKRGTAVDTGYPRVAAVKAVVDNALAAAATVGNVVKGSVTADITTAYAGGSYVDGKYQGSNPADPKAGRDARELESTIGNKVADALLDNLDENGAEIGVVNPGGLRDELFYKAAAAEGDGNVTFAEANAVLPFVNNLWTVDLTGAQLKKVLEQQWQPAGSSRPFLHLGLSKNVSVTLEPGKPVGERVASVRINGEPLDPTRTYTIGTFSFLATGGDNFLEFKNGTNAVDTGKVDRDAWISYLQAHSPLSPDFDRREVEGSGFPAEIEPGDDVSFGLSRLDLTSIGSPLNTTVTATLDTPGADSELGSFPVTNGAATVAFTAPASVPEGSSYVVTAQPSGTTVTIPAVATVVVPPGPADTQTTATISTTRPVVRATKPVVTVNVTDPGGLVTGGTVQVAEGSNVLGTATVTAGVAKVTLPAFRSTGAATLTVRYLGTPTENPSQAANLKVVVVPAAASLSSKVAPSPVKRKKAATLTVRVSAANGPVTGYVSVREKGKVIGLVRISAGKATLRLPKYPKKGSHAITVTFLGNDVVAAKAQVVRFRVV</sequence>
<dbReference type="InterPro" id="IPR008334">
    <property type="entry name" value="5'-Nucleotdase_C"/>
</dbReference>
<dbReference type="Gene3D" id="3.90.780.10">
    <property type="entry name" value="5'-Nucleotidase, C-terminal domain"/>
    <property type="match status" value="1"/>
</dbReference>
<dbReference type="PRINTS" id="PR01607">
    <property type="entry name" value="APYRASEFAMLY"/>
</dbReference>
<dbReference type="Pfam" id="PF03372">
    <property type="entry name" value="Exo_endo_phos"/>
    <property type="match status" value="1"/>
</dbReference>
<dbReference type="PANTHER" id="PTHR42834:SF1">
    <property type="entry name" value="ENDONUCLEASE_EXONUCLEASE_PHOSPHATASE FAMILY PROTEIN (AFU_ORTHOLOGUE AFUA_3G09210)"/>
    <property type="match status" value="1"/>
</dbReference>
<dbReference type="InterPro" id="IPR036907">
    <property type="entry name" value="5'-Nucleotdase_C_sf"/>
</dbReference>
<evidence type="ECO:0000256" key="1">
    <source>
        <dbReference type="ARBA" id="ARBA00022729"/>
    </source>
</evidence>
<gene>
    <name evidence="5" type="ORF">EFK50_09150</name>
</gene>
<dbReference type="GO" id="GO:0004519">
    <property type="term" value="F:endonuclease activity"/>
    <property type="evidence" value="ECO:0007669"/>
    <property type="project" value="UniProtKB-KW"/>
</dbReference>
<comment type="caution">
    <text evidence="5">The sequence shown here is derived from an EMBL/GenBank/DDBJ whole genome shotgun (WGS) entry which is preliminary data.</text>
</comment>
<dbReference type="InterPro" id="IPR001322">
    <property type="entry name" value="Lamin_tail_dom"/>
</dbReference>
<protein>
    <submittedName>
        <fullName evidence="5">ExeM/NucH family extracellular endonuclease</fullName>
    </submittedName>
</protein>
<dbReference type="PROSITE" id="PS51841">
    <property type="entry name" value="LTD"/>
    <property type="match status" value="1"/>
</dbReference>
<accession>A0A3N0CG47</accession>
<evidence type="ECO:0000313" key="6">
    <source>
        <dbReference type="Proteomes" id="UP000267128"/>
    </source>
</evidence>
<dbReference type="InterPro" id="IPR006179">
    <property type="entry name" value="5_nucleotidase/apyrase"/>
</dbReference>
<dbReference type="Pfam" id="PF00932">
    <property type="entry name" value="LTD"/>
    <property type="match status" value="1"/>
</dbReference>
<reference evidence="5 6" key="1">
    <citation type="submission" date="2018-11" db="EMBL/GenBank/DDBJ databases">
        <authorList>
            <person name="Li F."/>
        </authorList>
    </citation>
    <scope>NUCLEOTIDE SEQUENCE [LARGE SCALE GENOMIC DNA]</scope>
    <source>
        <strain evidence="5 6">Gsoil 097</strain>
    </source>
</reference>